<gene>
    <name evidence="1" type="ORF">L917_21618</name>
</gene>
<dbReference type="AlphaFoldDB" id="W2JX37"/>
<accession>W2JX37</accession>
<evidence type="ECO:0000313" key="1">
    <source>
        <dbReference type="EMBL" id="ETL77438.1"/>
    </source>
</evidence>
<proteinExistence type="predicted"/>
<organism evidence="1">
    <name type="scientific">Phytophthora nicotianae</name>
    <name type="common">Potato buckeye rot agent</name>
    <name type="synonym">Phytophthora parasitica</name>
    <dbReference type="NCBI Taxonomy" id="4792"/>
    <lineage>
        <taxon>Eukaryota</taxon>
        <taxon>Sar</taxon>
        <taxon>Stramenopiles</taxon>
        <taxon>Oomycota</taxon>
        <taxon>Peronosporomycetes</taxon>
        <taxon>Peronosporales</taxon>
        <taxon>Peronosporaceae</taxon>
        <taxon>Phytophthora</taxon>
    </lineage>
</organism>
<reference evidence="1" key="1">
    <citation type="submission" date="2013-11" db="EMBL/GenBank/DDBJ databases">
        <title>The Genome Sequence of Phytophthora parasitica CHvinca01.</title>
        <authorList>
            <consortium name="The Broad Institute Genomics Platform"/>
            <person name="Russ C."/>
            <person name="Tyler B."/>
            <person name="Panabieres F."/>
            <person name="Shan W."/>
            <person name="Tripathy S."/>
            <person name="Grunwald N."/>
            <person name="Machado M."/>
            <person name="Johnson C.S."/>
            <person name="Arredondo F."/>
            <person name="Hong C."/>
            <person name="Coffey M."/>
            <person name="Young S.K."/>
            <person name="Zeng Q."/>
            <person name="Gargeya S."/>
            <person name="Fitzgerald M."/>
            <person name="Abouelleil A."/>
            <person name="Alvarado L."/>
            <person name="Chapman S.B."/>
            <person name="Gainer-Dewar J."/>
            <person name="Goldberg J."/>
            <person name="Griggs A."/>
            <person name="Gujja S."/>
            <person name="Hansen M."/>
            <person name="Howarth C."/>
            <person name="Imamovic A."/>
            <person name="Ireland A."/>
            <person name="Larimer J."/>
            <person name="McCowan C."/>
            <person name="Murphy C."/>
            <person name="Pearson M."/>
            <person name="Poon T.W."/>
            <person name="Priest M."/>
            <person name="Roberts A."/>
            <person name="Saif S."/>
            <person name="Shea T."/>
            <person name="Sykes S."/>
            <person name="Wortman J."/>
            <person name="Nusbaum C."/>
            <person name="Birren B."/>
        </authorList>
    </citation>
    <scope>NUCLEOTIDE SEQUENCE [LARGE SCALE GENOMIC DNA]</scope>
    <source>
        <strain evidence="1">CHvinca01</strain>
    </source>
</reference>
<name>W2JX37_PHYNI</name>
<protein>
    <submittedName>
        <fullName evidence="1">Uncharacterized protein</fullName>
    </submittedName>
</protein>
<dbReference type="EMBL" id="KI683683">
    <property type="protein sequence ID" value="ETL77438.1"/>
    <property type="molecule type" value="Genomic_DNA"/>
</dbReference>
<sequence length="105" mass="11762">MELSQLRFKVFHKPGTAMGHVDSLSRLYTEAIGALTMRELLKRGQGGGTKFHSGRRAPYRADNRCGCVPHWRKNPASPELRTAQSTEPPEQLLILPVAVFGLYQE</sequence>
<dbReference type="OrthoDB" id="116078at2759"/>
<dbReference type="Proteomes" id="UP000054423">
    <property type="component" value="Unassembled WGS sequence"/>
</dbReference>